<evidence type="ECO:0000256" key="1">
    <source>
        <dbReference type="ARBA" id="ARBA00023239"/>
    </source>
</evidence>
<dbReference type="SFLD" id="SFLDG00179">
    <property type="entry name" value="mandelate_racemase"/>
    <property type="match status" value="1"/>
</dbReference>
<evidence type="ECO:0000256" key="2">
    <source>
        <dbReference type="SAM" id="MobiDB-lite"/>
    </source>
</evidence>
<dbReference type="GO" id="GO:0016854">
    <property type="term" value="F:racemase and epimerase activity"/>
    <property type="evidence" value="ECO:0007669"/>
    <property type="project" value="UniProtKB-ARBA"/>
</dbReference>
<comment type="caution">
    <text evidence="4">The sequence shown here is derived from an EMBL/GenBank/DDBJ whole genome shotgun (WGS) entry which is preliminary data.</text>
</comment>
<dbReference type="EMBL" id="AQHR01000085">
    <property type="protein sequence ID" value="EON76381.1"/>
    <property type="molecule type" value="Genomic_DNA"/>
</dbReference>
<dbReference type="GO" id="GO:0047929">
    <property type="term" value="F:gluconate dehydratase activity"/>
    <property type="evidence" value="ECO:0007669"/>
    <property type="project" value="UniProtKB-EC"/>
</dbReference>
<sequence length="491" mass="55325">MKKSIAHLLQPMDSPGDLREARSEASKLPEQKHPSSQDSRRSFLQKAGLGGLSLGGLMMLPIEDTVAHSTSKVNRNSNPSELKITDMRVAHYGNVPLLKIYTNQGIHGLGDVRDGADKRYALMLKSRILGENPCNIEKIFKKIEQFGGHGRQGGGVSGVEMALWDLAGKAYGVPLYMLLGGKFRDKVRIYVDTPTMPDPDEFAEKMKERVEKGFTMLKMDIGIGLIKDIPDTLTNKEPWMPLRGWTDRDVMSHAQTRHQHTNIQITPKGLEKMVEYAAKAREKVGYEIPLAIDHFGHMGYNEMIKLARAFEPYNIAWLEDLIPWQNTEQWKRITEAITTPTLTGEDTYHKRNFKDLIENRAVDIVHPDPGSAGGYLQTKKIGDYAEEFEIGMAIHHAASPITFMGTVHAAAATYNFIGLEHHSVDNPWWENLVTGIDGPLVQNGYVQVPESPGVGLELNEDEVKRRLRPGEEYFAPTEEWNELKSWDRTWS</sequence>
<dbReference type="Pfam" id="PF02746">
    <property type="entry name" value="MR_MLE_N"/>
    <property type="match status" value="1"/>
</dbReference>
<dbReference type="EC" id="4.2.1.39" evidence="4"/>
<dbReference type="SUPFAM" id="SSF54826">
    <property type="entry name" value="Enolase N-terminal domain-like"/>
    <property type="match status" value="1"/>
</dbReference>
<accession>R7ZQI0</accession>
<dbReference type="STRING" id="1232681.ADIS_2831"/>
<evidence type="ECO:0000259" key="3">
    <source>
        <dbReference type="SMART" id="SM00922"/>
    </source>
</evidence>
<dbReference type="Proteomes" id="UP000013909">
    <property type="component" value="Unassembled WGS sequence"/>
</dbReference>
<organism evidence="4 5">
    <name type="scientific">Lunatimonas lonarensis</name>
    <dbReference type="NCBI Taxonomy" id="1232681"/>
    <lineage>
        <taxon>Bacteria</taxon>
        <taxon>Pseudomonadati</taxon>
        <taxon>Bacteroidota</taxon>
        <taxon>Cytophagia</taxon>
        <taxon>Cytophagales</taxon>
        <taxon>Cyclobacteriaceae</taxon>
    </lineage>
</organism>
<reference evidence="4 5" key="1">
    <citation type="submission" date="2013-02" db="EMBL/GenBank/DDBJ databases">
        <title>A novel strain isolated from Lonar lake, Maharashtra, India.</title>
        <authorList>
            <person name="Singh A."/>
        </authorList>
    </citation>
    <scope>NUCLEOTIDE SEQUENCE [LARGE SCALE GENOMIC DNA]</scope>
    <source>
        <strain evidence="4 5">AK24</strain>
    </source>
</reference>
<dbReference type="PANTHER" id="PTHR48080">
    <property type="entry name" value="D-GALACTONATE DEHYDRATASE-RELATED"/>
    <property type="match status" value="1"/>
</dbReference>
<protein>
    <submittedName>
        <fullName evidence="4">Gluconate dehydratase</fullName>
        <ecNumber evidence="4">4.2.1.39</ecNumber>
    </submittedName>
</protein>
<dbReference type="OrthoDB" id="9796450at2"/>
<proteinExistence type="predicted"/>
<keyword evidence="5" id="KW-1185">Reference proteome</keyword>
<dbReference type="SMART" id="SM00922">
    <property type="entry name" value="MR_MLE"/>
    <property type="match status" value="1"/>
</dbReference>
<feature type="domain" description="Mandelate racemase/muconate lactonizing enzyme C-terminal" evidence="3">
    <location>
        <begin position="199"/>
        <end position="340"/>
    </location>
</feature>
<dbReference type="CDD" id="cd03316">
    <property type="entry name" value="MR_like"/>
    <property type="match status" value="1"/>
</dbReference>
<gene>
    <name evidence="4" type="ORF">ADIS_2831</name>
</gene>
<dbReference type="AlphaFoldDB" id="R7ZQI0"/>
<name>R7ZQI0_9BACT</name>
<evidence type="ECO:0000313" key="4">
    <source>
        <dbReference type="EMBL" id="EON76381.1"/>
    </source>
</evidence>
<dbReference type="InterPro" id="IPR036849">
    <property type="entry name" value="Enolase-like_C_sf"/>
</dbReference>
<dbReference type="PANTHER" id="PTHR48080:SF2">
    <property type="entry name" value="D-GALACTONATE DEHYDRATASE"/>
    <property type="match status" value="1"/>
</dbReference>
<dbReference type="Pfam" id="PF13378">
    <property type="entry name" value="MR_MLE_C"/>
    <property type="match status" value="1"/>
</dbReference>
<dbReference type="InterPro" id="IPR029017">
    <property type="entry name" value="Enolase-like_N"/>
</dbReference>
<dbReference type="InterPro" id="IPR013341">
    <property type="entry name" value="Mandelate_racemase_N_dom"/>
</dbReference>
<dbReference type="InterPro" id="IPR029065">
    <property type="entry name" value="Enolase_C-like"/>
</dbReference>
<dbReference type="SFLD" id="SFLDS00001">
    <property type="entry name" value="Enolase"/>
    <property type="match status" value="1"/>
</dbReference>
<dbReference type="RefSeq" id="WP_010854965.1">
    <property type="nucleotide sequence ID" value="NZ_AQHR01000085.1"/>
</dbReference>
<dbReference type="InterPro" id="IPR034593">
    <property type="entry name" value="DgoD-like"/>
</dbReference>
<dbReference type="InterPro" id="IPR013342">
    <property type="entry name" value="Mandelate_racemase_C"/>
</dbReference>
<dbReference type="SUPFAM" id="SSF51604">
    <property type="entry name" value="Enolase C-terminal domain-like"/>
    <property type="match status" value="1"/>
</dbReference>
<dbReference type="Gene3D" id="3.30.390.10">
    <property type="entry name" value="Enolase-like, N-terminal domain"/>
    <property type="match status" value="1"/>
</dbReference>
<feature type="compositionally biased region" description="Basic and acidic residues" evidence="2">
    <location>
        <begin position="16"/>
        <end position="41"/>
    </location>
</feature>
<dbReference type="PATRIC" id="fig|1288963.3.peg.2818"/>
<dbReference type="Gene3D" id="3.20.20.120">
    <property type="entry name" value="Enolase-like C-terminal domain"/>
    <property type="match status" value="1"/>
</dbReference>
<evidence type="ECO:0000313" key="5">
    <source>
        <dbReference type="Proteomes" id="UP000013909"/>
    </source>
</evidence>
<keyword evidence="1 4" id="KW-0456">Lyase</keyword>
<feature type="region of interest" description="Disordered" evidence="2">
    <location>
        <begin position="1"/>
        <end position="42"/>
    </location>
</feature>